<dbReference type="Proteomes" id="UP001164250">
    <property type="component" value="Chromosome 7"/>
</dbReference>
<proteinExistence type="predicted"/>
<name>A0ACC1AYV8_9ROSI</name>
<accession>A0ACC1AYV8</accession>
<sequence length="35" mass="4291">MEKVVYEWFLQYQDCVNITEELILEKAKEIMTPKQ</sequence>
<reference evidence="2" key="1">
    <citation type="journal article" date="2023" name="G3 (Bethesda)">
        <title>Genome assembly and association tests identify interacting loci associated with vigor, precocity, and sex in interspecific pistachio rootstocks.</title>
        <authorList>
            <person name="Palmer W."/>
            <person name="Jacygrad E."/>
            <person name="Sagayaradj S."/>
            <person name="Cavanaugh K."/>
            <person name="Han R."/>
            <person name="Bertier L."/>
            <person name="Beede B."/>
            <person name="Kafkas S."/>
            <person name="Golino D."/>
            <person name="Preece J."/>
            <person name="Michelmore R."/>
        </authorList>
    </citation>
    <scope>NUCLEOTIDE SEQUENCE [LARGE SCALE GENOMIC DNA]</scope>
</reference>
<evidence type="ECO:0000313" key="2">
    <source>
        <dbReference type="Proteomes" id="UP001164250"/>
    </source>
</evidence>
<protein>
    <submittedName>
        <fullName evidence="1">Uncharacterized protein</fullName>
    </submittedName>
</protein>
<organism evidence="1 2">
    <name type="scientific">Pistacia atlantica</name>
    <dbReference type="NCBI Taxonomy" id="434234"/>
    <lineage>
        <taxon>Eukaryota</taxon>
        <taxon>Viridiplantae</taxon>
        <taxon>Streptophyta</taxon>
        <taxon>Embryophyta</taxon>
        <taxon>Tracheophyta</taxon>
        <taxon>Spermatophyta</taxon>
        <taxon>Magnoliopsida</taxon>
        <taxon>eudicotyledons</taxon>
        <taxon>Gunneridae</taxon>
        <taxon>Pentapetalae</taxon>
        <taxon>rosids</taxon>
        <taxon>malvids</taxon>
        <taxon>Sapindales</taxon>
        <taxon>Anacardiaceae</taxon>
        <taxon>Pistacia</taxon>
    </lineage>
</organism>
<evidence type="ECO:0000313" key="1">
    <source>
        <dbReference type="EMBL" id="KAJ0091864.1"/>
    </source>
</evidence>
<dbReference type="EMBL" id="CM047903">
    <property type="protein sequence ID" value="KAJ0091864.1"/>
    <property type="molecule type" value="Genomic_DNA"/>
</dbReference>
<keyword evidence="2" id="KW-1185">Reference proteome</keyword>
<comment type="caution">
    <text evidence="1">The sequence shown here is derived from an EMBL/GenBank/DDBJ whole genome shotgun (WGS) entry which is preliminary data.</text>
</comment>
<gene>
    <name evidence="1" type="ORF">Patl1_25814</name>
</gene>